<evidence type="ECO:0000256" key="3">
    <source>
        <dbReference type="ARBA" id="ARBA00023002"/>
    </source>
</evidence>
<dbReference type="Gene3D" id="3.30.9.10">
    <property type="entry name" value="D-Amino Acid Oxidase, subunit A, domain 2"/>
    <property type="match status" value="1"/>
</dbReference>
<keyword evidence="1" id="KW-0285">Flavoprotein</keyword>
<dbReference type="GeneID" id="62238136"/>
<name>A0ABQ7I6B9_9HELO</name>
<gene>
    <name evidence="5" type="ORF">EAE98_011365</name>
</gene>
<proteinExistence type="predicted"/>
<feature type="domain" description="FAD-binding" evidence="4">
    <location>
        <begin position="11"/>
        <end position="80"/>
    </location>
</feature>
<evidence type="ECO:0000256" key="2">
    <source>
        <dbReference type="ARBA" id="ARBA00022827"/>
    </source>
</evidence>
<keyword evidence="6" id="KW-1185">Reference proteome</keyword>
<dbReference type="SUPFAM" id="SSF51905">
    <property type="entry name" value="FAD/NAD(P)-binding domain"/>
    <property type="match status" value="1"/>
</dbReference>
<dbReference type="Gene3D" id="3.50.50.60">
    <property type="entry name" value="FAD/NAD(P)-binding domain"/>
    <property type="match status" value="1"/>
</dbReference>
<sequence length="139" mass="15493">MNPTFSISDDAERSRALIVADSCHTHSQKTGQEMNVSMMDSYNLTWKLAHEIYALSPGLPEASILKIYEFEFMTVARMLIEFDTKFSSIFSGQIVSDSSVEGLAQEQFLKVFSDGSGFTSVCRIKYPQSIIAKAISTEN</sequence>
<dbReference type="PANTHER" id="PTHR43004">
    <property type="entry name" value="TRK SYSTEM POTASSIUM UPTAKE PROTEIN"/>
    <property type="match status" value="1"/>
</dbReference>
<dbReference type="InterPro" id="IPR036188">
    <property type="entry name" value="FAD/NAD-bd_sf"/>
</dbReference>
<dbReference type="Pfam" id="PF01494">
    <property type="entry name" value="FAD_binding_3"/>
    <property type="match status" value="1"/>
</dbReference>
<evidence type="ECO:0000256" key="1">
    <source>
        <dbReference type="ARBA" id="ARBA00022630"/>
    </source>
</evidence>
<dbReference type="RefSeq" id="XP_038804666.1">
    <property type="nucleotide sequence ID" value="XM_038958987.1"/>
</dbReference>
<dbReference type="EMBL" id="RCSX01000047">
    <property type="protein sequence ID" value="KAF7915042.1"/>
    <property type="molecule type" value="Genomic_DNA"/>
</dbReference>
<dbReference type="Proteomes" id="UP000783213">
    <property type="component" value="Unassembled WGS sequence"/>
</dbReference>
<protein>
    <recommendedName>
        <fullName evidence="4">FAD-binding domain-containing protein</fullName>
    </recommendedName>
</protein>
<comment type="caution">
    <text evidence="5">The sequence shown here is derived from an EMBL/GenBank/DDBJ whole genome shotgun (WGS) entry which is preliminary data.</text>
</comment>
<dbReference type="InterPro" id="IPR050641">
    <property type="entry name" value="RIFMO-like"/>
</dbReference>
<accession>A0ABQ7I6B9</accession>
<evidence type="ECO:0000313" key="5">
    <source>
        <dbReference type="EMBL" id="KAF7915042.1"/>
    </source>
</evidence>
<keyword evidence="3" id="KW-0560">Oxidoreductase</keyword>
<keyword evidence="2" id="KW-0274">FAD</keyword>
<dbReference type="PANTHER" id="PTHR43004:SF15">
    <property type="entry name" value="MONOOXYGENASE, PUTATIVE (AFU_ORTHOLOGUE AFUA_6G03030)-RELATED"/>
    <property type="match status" value="1"/>
</dbReference>
<dbReference type="InterPro" id="IPR002938">
    <property type="entry name" value="FAD-bd"/>
</dbReference>
<evidence type="ECO:0000259" key="4">
    <source>
        <dbReference type="Pfam" id="PF01494"/>
    </source>
</evidence>
<reference evidence="5 6" key="1">
    <citation type="journal article" date="2020" name="Genome Biol. Evol.">
        <title>Comparative genomics of Sclerotiniaceae.</title>
        <authorList>
            <person name="Valero Jimenez C.A."/>
            <person name="Steentjes M."/>
            <person name="Scholten O.E."/>
            <person name="Van Kan J.A.L."/>
        </authorList>
    </citation>
    <scope>NUCLEOTIDE SEQUENCE [LARGE SCALE GENOMIC DNA]</scope>
    <source>
        <strain evidence="5 6">B1</strain>
    </source>
</reference>
<organism evidence="5 6">
    <name type="scientific">Botrytis deweyae</name>
    <dbReference type="NCBI Taxonomy" id="2478750"/>
    <lineage>
        <taxon>Eukaryota</taxon>
        <taxon>Fungi</taxon>
        <taxon>Dikarya</taxon>
        <taxon>Ascomycota</taxon>
        <taxon>Pezizomycotina</taxon>
        <taxon>Leotiomycetes</taxon>
        <taxon>Helotiales</taxon>
        <taxon>Sclerotiniaceae</taxon>
        <taxon>Botrytis</taxon>
    </lineage>
</organism>
<evidence type="ECO:0000313" key="6">
    <source>
        <dbReference type="Proteomes" id="UP000783213"/>
    </source>
</evidence>